<dbReference type="InterPro" id="IPR010093">
    <property type="entry name" value="SinI_DNA-bd"/>
</dbReference>
<dbReference type="STRING" id="1324350.AOY20_09140"/>
<dbReference type="KEGG" id="aei:AOY20_09140"/>
<reference evidence="2 3" key="1">
    <citation type="journal article" date="2015" name="Int. J. Syst. Evol. Microbiol.">
        <title>Acinetobacter equi sp. nov. isolated from horse faeces.</title>
        <authorList>
            <person name="Poppel M.T."/>
            <person name="Skiebe E."/>
            <person name="Laue M."/>
            <person name="Bergmann H."/>
            <person name="Ebersberger I."/>
            <person name="Garn T."/>
            <person name="Fruth A."/>
            <person name="Baumgardt S."/>
            <person name="Busse H.J."/>
            <person name="Wilharm G."/>
        </authorList>
    </citation>
    <scope>NUCLEOTIDE SEQUENCE [LARGE SCALE GENOMIC DNA]</scope>
    <source>
        <strain evidence="2 3">114</strain>
    </source>
</reference>
<dbReference type="InterPro" id="IPR041657">
    <property type="entry name" value="HTH_17"/>
</dbReference>
<dbReference type="Pfam" id="PF12728">
    <property type="entry name" value="HTH_17"/>
    <property type="match status" value="1"/>
</dbReference>
<evidence type="ECO:0000313" key="2">
    <source>
        <dbReference type="EMBL" id="ALH95682.1"/>
    </source>
</evidence>
<keyword evidence="2" id="KW-0238">DNA-binding</keyword>
<protein>
    <submittedName>
        <fullName evidence="2">DNA-binding protein</fullName>
    </submittedName>
</protein>
<name>A0A0N9VEP9_9GAMM</name>
<evidence type="ECO:0000313" key="3">
    <source>
        <dbReference type="Proteomes" id="UP000064939"/>
    </source>
</evidence>
<sequence length="58" mass="6605">MVLTIAQTCKLLNIGRTTVYRMFNRGELEKIEVGRSARVKLPDHLAKAYAEQIKALMN</sequence>
<feature type="domain" description="Helix-turn-helix" evidence="1">
    <location>
        <begin position="2"/>
        <end position="40"/>
    </location>
</feature>
<accession>A0A0N9VEP9</accession>
<dbReference type="Proteomes" id="UP000064939">
    <property type="component" value="Chromosome"/>
</dbReference>
<dbReference type="NCBIfam" id="TIGR01764">
    <property type="entry name" value="excise"/>
    <property type="match status" value="1"/>
</dbReference>
<gene>
    <name evidence="2" type="ORF">AOY20_09140</name>
</gene>
<proteinExistence type="predicted"/>
<organism evidence="2 3">
    <name type="scientific">Acinetobacter equi</name>
    <dbReference type="NCBI Taxonomy" id="1324350"/>
    <lineage>
        <taxon>Bacteria</taxon>
        <taxon>Pseudomonadati</taxon>
        <taxon>Pseudomonadota</taxon>
        <taxon>Gammaproteobacteria</taxon>
        <taxon>Moraxellales</taxon>
        <taxon>Moraxellaceae</taxon>
        <taxon>Acinetobacter</taxon>
    </lineage>
</organism>
<evidence type="ECO:0000259" key="1">
    <source>
        <dbReference type="Pfam" id="PF12728"/>
    </source>
</evidence>
<dbReference type="RefSeq" id="WP_054581573.1">
    <property type="nucleotide sequence ID" value="NZ_CP012808.1"/>
</dbReference>
<dbReference type="EMBL" id="CP012808">
    <property type="protein sequence ID" value="ALH95682.1"/>
    <property type="molecule type" value="Genomic_DNA"/>
</dbReference>
<dbReference type="AlphaFoldDB" id="A0A0N9VEP9"/>
<dbReference type="GO" id="GO:0003677">
    <property type="term" value="F:DNA binding"/>
    <property type="evidence" value="ECO:0007669"/>
    <property type="project" value="UniProtKB-KW"/>
</dbReference>
<dbReference type="OrthoDB" id="9800023at2"/>
<keyword evidence="3" id="KW-1185">Reference proteome</keyword>